<dbReference type="PANTHER" id="PTHR40396">
    <property type="entry name" value="ATPASE-LIKE PROTEIN"/>
    <property type="match status" value="1"/>
</dbReference>
<proteinExistence type="predicted"/>
<accession>A0AAP2UHP8</accession>
<dbReference type="Gene3D" id="3.40.50.300">
    <property type="entry name" value="P-loop containing nucleotide triphosphate hydrolases"/>
    <property type="match status" value="1"/>
</dbReference>
<evidence type="ECO:0000313" key="2">
    <source>
        <dbReference type="EMBL" id="MCQ5063009.1"/>
    </source>
</evidence>
<dbReference type="GO" id="GO:0016887">
    <property type="term" value="F:ATP hydrolysis activity"/>
    <property type="evidence" value="ECO:0007669"/>
    <property type="project" value="InterPro"/>
</dbReference>
<feature type="domain" description="ATPase AAA-type core" evidence="1">
    <location>
        <begin position="281"/>
        <end position="366"/>
    </location>
</feature>
<sequence length="440" mass="50839">MLLDFKVKNYKSFQQEVSFFMIPAPKQKGLDYSVFEKKIDNKRKKAICSSVIYGPNAAGKTNIIGAMDTMRAIVLRGHILNIDESSINEAANCLELIPNNKLKERKPVCFYISFIEDNYCIEYSFSMNIGFFLEKSFQRVIIDEKLCINDHLIFNRKGNHVDLKYTKKLADLFMVNADTFNRMKDIVDASLNSTELFLMNGFKLILSRKIVDLIQQWFKNKFMVIYKANAIEVIRRFEDTNSPGFYVEKTTNEAAKIFGLNSNAIGYMVSDDDHQTKLCSILNDENNQEKIIINAKIFESYGTIRFINLFPLVLKAIYTGGTLVIDEFDASIHPMALMNIINIFHDDEINIHHAQLIFDSHNPIFLNSNLFRRDEIKFVERNEENDLSDLYCLSDFKTAGKNGVRKNEDYMKNYFISQYGAICDIDFSPIFKELISKGDN</sequence>
<protein>
    <submittedName>
        <fullName evidence="2">ATP-binding protein</fullName>
    </submittedName>
</protein>
<dbReference type="RefSeq" id="WP_117347218.1">
    <property type="nucleotide sequence ID" value="NZ_JAJDKX010000006.1"/>
</dbReference>
<comment type="caution">
    <text evidence="2">The sequence shown here is derived from an EMBL/GenBank/DDBJ whole genome shotgun (WGS) entry which is preliminary data.</text>
</comment>
<dbReference type="Proteomes" id="UP001204814">
    <property type="component" value="Unassembled WGS sequence"/>
</dbReference>
<reference evidence="2" key="1">
    <citation type="submission" date="2022-06" db="EMBL/GenBank/DDBJ databases">
        <title>Isolation of gut microbiota from human fecal samples.</title>
        <authorList>
            <person name="Pamer E.G."/>
            <person name="Barat B."/>
            <person name="Waligurski E."/>
            <person name="Medina S."/>
            <person name="Paddock L."/>
            <person name="Mostad J."/>
        </authorList>
    </citation>
    <scope>NUCLEOTIDE SEQUENCE</scope>
    <source>
        <strain evidence="2">DFI.6.24</strain>
    </source>
</reference>
<name>A0AAP2UHP8_9FIRM</name>
<evidence type="ECO:0000259" key="1">
    <source>
        <dbReference type="Pfam" id="PF13304"/>
    </source>
</evidence>
<dbReference type="AlphaFoldDB" id="A0AAP2UHP8"/>
<organism evidence="2 3">
    <name type="scientific">Faecalibacillus intestinalis</name>
    <dbReference type="NCBI Taxonomy" id="1982626"/>
    <lineage>
        <taxon>Bacteria</taxon>
        <taxon>Bacillati</taxon>
        <taxon>Bacillota</taxon>
        <taxon>Erysipelotrichia</taxon>
        <taxon>Erysipelotrichales</taxon>
        <taxon>Coprobacillaceae</taxon>
        <taxon>Faecalibacillus</taxon>
    </lineage>
</organism>
<dbReference type="PANTHER" id="PTHR40396:SF1">
    <property type="entry name" value="ATPASE AAA-TYPE CORE DOMAIN-CONTAINING PROTEIN"/>
    <property type="match status" value="1"/>
</dbReference>
<dbReference type="InterPro" id="IPR027417">
    <property type="entry name" value="P-loop_NTPase"/>
</dbReference>
<evidence type="ECO:0000313" key="3">
    <source>
        <dbReference type="Proteomes" id="UP001204814"/>
    </source>
</evidence>
<dbReference type="Pfam" id="PF13304">
    <property type="entry name" value="AAA_21"/>
    <property type="match status" value="1"/>
</dbReference>
<dbReference type="EMBL" id="JANGBO010000024">
    <property type="protein sequence ID" value="MCQ5063009.1"/>
    <property type="molecule type" value="Genomic_DNA"/>
</dbReference>
<keyword evidence="2" id="KW-0547">Nucleotide-binding</keyword>
<gene>
    <name evidence="2" type="ORF">NE542_14410</name>
</gene>
<keyword evidence="2" id="KW-0067">ATP-binding</keyword>
<dbReference type="SUPFAM" id="SSF52540">
    <property type="entry name" value="P-loop containing nucleoside triphosphate hydrolases"/>
    <property type="match status" value="1"/>
</dbReference>
<dbReference type="InterPro" id="IPR003959">
    <property type="entry name" value="ATPase_AAA_core"/>
</dbReference>
<dbReference type="GO" id="GO:0005524">
    <property type="term" value="F:ATP binding"/>
    <property type="evidence" value="ECO:0007669"/>
    <property type="project" value="UniProtKB-KW"/>
</dbReference>